<evidence type="ECO:0000313" key="1">
    <source>
        <dbReference type="EMBL" id="EDN92343.1"/>
    </source>
</evidence>
<dbReference type="InParanoid" id="A7ESA1"/>
<protein>
    <submittedName>
        <fullName evidence="1">Uncharacterized protein</fullName>
    </submittedName>
</protein>
<accession>A7ESA1</accession>
<proteinExistence type="predicted"/>
<dbReference type="RefSeq" id="XP_001590466.1">
    <property type="nucleotide sequence ID" value="XM_001590416.1"/>
</dbReference>
<sequence>MSNLEFGREKWRAGVGRGKWEEGGGYLDREGGRESMSIIMSNIDNPVDPFHQEVGVRNRT</sequence>
<dbReference type="KEGG" id="ssl:SS1G_08206"/>
<dbReference type="AlphaFoldDB" id="A7ESA1"/>
<keyword evidence="2" id="KW-1185">Reference proteome</keyword>
<dbReference type="Proteomes" id="UP000001312">
    <property type="component" value="Unassembled WGS sequence"/>
</dbReference>
<dbReference type="HOGENOM" id="CLU_2943193_0_0_1"/>
<dbReference type="EMBL" id="CH476631">
    <property type="protein sequence ID" value="EDN92343.1"/>
    <property type="molecule type" value="Genomic_DNA"/>
</dbReference>
<name>A7ESA1_SCLS1</name>
<evidence type="ECO:0000313" key="2">
    <source>
        <dbReference type="Proteomes" id="UP000001312"/>
    </source>
</evidence>
<organism evidence="1 2">
    <name type="scientific">Sclerotinia sclerotiorum (strain ATCC 18683 / 1980 / Ss-1)</name>
    <name type="common">White mold</name>
    <name type="synonym">Whetzelinia sclerotiorum</name>
    <dbReference type="NCBI Taxonomy" id="665079"/>
    <lineage>
        <taxon>Eukaryota</taxon>
        <taxon>Fungi</taxon>
        <taxon>Dikarya</taxon>
        <taxon>Ascomycota</taxon>
        <taxon>Pezizomycotina</taxon>
        <taxon>Leotiomycetes</taxon>
        <taxon>Helotiales</taxon>
        <taxon>Sclerotiniaceae</taxon>
        <taxon>Sclerotinia</taxon>
    </lineage>
</organism>
<dbReference type="GeneID" id="5486971"/>
<reference evidence="2" key="1">
    <citation type="journal article" date="2011" name="PLoS Genet.">
        <title>Genomic analysis of the necrotrophic fungal pathogens Sclerotinia sclerotiorum and Botrytis cinerea.</title>
        <authorList>
            <person name="Amselem J."/>
            <person name="Cuomo C.A."/>
            <person name="van Kan J.A."/>
            <person name="Viaud M."/>
            <person name="Benito E.P."/>
            <person name="Couloux A."/>
            <person name="Coutinho P.M."/>
            <person name="de Vries R.P."/>
            <person name="Dyer P.S."/>
            <person name="Fillinger S."/>
            <person name="Fournier E."/>
            <person name="Gout L."/>
            <person name="Hahn M."/>
            <person name="Kohn L."/>
            <person name="Lapalu N."/>
            <person name="Plummer K.M."/>
            <person name="Pradier J.M."/>
            <person name="Quevillon E."/>
            <person name="Sharon A."/>
            <person name="Simon A."/>
            <person name="ten Have A."/>
            <person name="Tudzynski B."/>
            <person name="Tudzynski P."/>
            <person name="Wincker P."/>
            <person name="Andrew M."/>
            <person name="Anthouard V."/>
            <person name="Beever R.E."/>
            <person name="Beffa R."/>
            <person name="Benoit I."/>
            <person name="Bouzid O."/>
            <person name="Brault B."/>
            <person name="Chen Z."/>
            <person name="Choquer M."/>
            <person name="Collemare J."/>
            <person name="Cotton P."/>
            <person name="Danchin E.G."/>
            <person name="Da Silva C."/>
            <person name="Gautier A."/>
            <person name="Giraud C."/>
            <person name="Giraud T."/>
            <person name="Gonzalez C."/>
            <person name="Grossetete S."/>
            <person name="Guldener U."/>
            <person name="Henrissat B."/>
            <person name="Howlett B.J."/>
            <person name="Kodira C."/>
            <person name="Kretschmer M."/>
            <person name="Lappartient A."/>
            <person name="Leroch M."/>
            <person name="Levis C."/>
            <person name="Mauceli E."/>
            <person name="Neuveglise C."/>
            <person name="Oeser B."/>
            <person name="Pearson M."/>
            <person name="Poulain J."/>
            <person name="Poussereau N."/>
            <person name="Quesneville H."/>
            <person name="Rascle C."/>
            <person name="Schumacher J."/>
            <person name="Segurens B."/>
            <person name="Sexton A."/>
            <person name="Silva E."/>
            <person name="Sirven C."/>
            <person name="Soanes D.M."/>
            <person name="Talbot N.J."/>
            <person name="Templeton M."/>
            <person name="Yandava C."/>
            <person name="Yarden O."/>
            <person name="Zeng Q."/>
            <person name="Rollins J.A."/>
            <person name="Lebrun M.H."/>
            <person name="Dickman M."/>
        </authorList>
    </citation>
    <scope>NUCLEOTIDE SEQUENCE [LARGE SCALE GENOMIC DNA]</scope>
    <source>
        <strain evidence="2">ATCC 18683 / 1980 / Ss-1</strain>
    </source>
</reference>
<gene>
    <name evidence="1" type="ORF">SS1G_08206</name>
</gene>